<gene>
    <name evidence="4" type="ORF">A4W93_23040</name>
</gene>
<reference evidence="4 5" key="1">
    <citation type="submission" date="2016-04" db="EMBL/GenBank/DDBJ databases">
        <title>Complete genome sequence of natural rubber-degrading, novel Gram-negative bacterium, Rhizobacter gummiphilus strain NS21.</title>
        <authorList>
            <person name="Tabata M."/>
            <person name="Kasai D."/>
            <person name="Fukuda M."/>
        </authorList>
    </citation>
    <scope>NUCLEOTIDE SEQUENCE [LARGE SCALE GENOMIC DNA]</scope>
    <source>
        <strain evidence="4 5">NS21</strain>
    </source>
</reference>
<proteinExistence type="predicted"/>
<dbReference type="PANTHER" id="PTHR45772">
    <property type="entry name" value="CONSERVED COMPONENT OF ABC TRANSPORTER FOR NATURAL AMINO ACIDS-RELATED"/>
    <property type="match status" value="1"/>
</dbReference>
<dbReference type="NCBIfam" id="TIGR03411">
    <property type="entry name" value="urea_trans_UrtD"/>
    <property type="match status" value="1"/>
</dbReference>
<dbReference type="STRING" id="946333.A4W93_23040"/>
<dbReference type="InterPro" id="IPR027417">
    <property type="entry name" value="P-loop_NTPase"/>
</dbReference>
<dbReference type="PANTHER" id="PTHR45772:SF8">
    <property type="entry name" value="HIGH-AFFINITY BRANCHED-CHAIN AMINO ACID TRANSPORT ATP-BINDING PROTEIN"/>
    <property type="match status" value="1"/>
</dbReference>
<dbReference type="PROSITE" id="PS50893">
    <property type="entry name" value="ABC_TRANSPORTER_2"/>
    <property type="match status" value="1"/>
</dbReference>
<evidence type="ECO:0000256" key="2">
    <source>
        <dbReference type="ARBA" id="ARBA00022741"/>
    </source>
</evidence>
<accession>A0A1W6LE58</accession>
<dbReference type="InterPro" id="IPR032823">
    <property type="entry name" value="BCA_ABC_TP_C"/>
</dbReference>
<name>A0A1W6LE58_9BURK</name>
<dbReference type="Gene3D" id="3.40.50.300">
    <property type="entry name" value="P-loop containing nucleotide triphosphate hydrolases"/>
    <property type="match status" value="1"/>
</dbReference>
<keyword evidence="5" id="KW-1185">Reference proteome</keyword>
<dbReference type="OrthoDB" id="9781337at2"/>
<dbReference type="SUPFAM" id="SSF52540">
    <property type="entry name" value="P-loop containing nucleoside triphosphate hydrolases"/>
    <property type="match status" value="1"/>
</dbReference>
<evidence type="ECO:0000313" key="5">
    <source>
        <dbReference type="Proteomes" id="UP000193427"/>
    </source>
</evidence>
<dbReference type="AlphaFoldDB" id="A0A1W6LE58"/>
<dbReference type="GO" id="GO:0016887">
    <property type="term" value="F:ATP hydrolysis activity"/>
    <property type="evidence" value="ECO:0007669"/>
    <property type="project" value="InterPro"/>
</dbReference>
<dbReference type="RefSeq" id="WP_085752857.1">
    <property type="nucleotide sequence ID" value="NZ_BSPR01000020.1"/>
</dbReference>
<dbReference type="InterPro" id="IPR003439">
    <property type="entry name" value="ABC_transporter-like_ATP-bd"/>
</dbReference>
<dbReference type="Pfam" id="PF12399">
    <property type="entry name" value="BCA_ABC_TP_C"/>
    <property type="match status" value="1"/>
</dbReference>
<dbReference type="InterPro" id="IPR017781">
    <property type="entry name" value="ABC_transptr_urea_ATP-bd_UrtD"/>
</dbReference>
<dbReference type="Pfam" id="PF00005">
    <property type="entry name" value="ABC_tran"/>
    <property type="match status" value="1"/>
</dbReference>
<dbReference type="GO" id="GO:0005524">
    <property type="term" value="F:ATP binding"/>
    <property type="evidence" value="ECO:0007669"/>
    <property type="project" value="UniProtKB-KW"/>
</dbReference>
<dbReference type="CDD" id="cd03219">
    <property type="entry name" value="ABC_Mj1267_LivG_branched"/>
    <property type="match status" value="1"/>
</dbReference>
<sequence>MTPDLMEAGVEALKHHEELVAARQGSGGASYGRVVTPGEVDVTHGAILYLDDITVSFDGFKALNALNLNISAGEMRCIIGPNGAGKTTMMDVITGKTRPDVGKAFFGSTIDLLRLRENEIASIGIGRKFQKPTVFEHLTVFENLELALKADRGVRSSMFFRLTGEQLDRIGEILTLIHLRPSAQRVAGLLSHGQKQWLEIGMLLMQDPKLLLLDEPVAGMTDEETERTAELFLSLEGNHSLVVVEHDMKFIGELTQGGKNGKKVTVLHEGSVLAEGTLADVQANEKVVEVYLGR</sequence>
<evidence type="ECO:0000256" key="1">
    <source>
        <dbReference type="ARBA" id="ARBA00022448"/>
    </source>
</evidence>
<dbReference type="KEGG" id="rgu:A4W93_23040"/>
<dbReference type="EMBL" id="CP015118">
    <property type="protein sequence ID" value="ARN22552.1"/>
    <property type="molecule type" value="Genomic_DNA"/>
</dbReference>
<evidence type="ECO:0000256" key="3">
    <source>
        <dbReference type="ARBA" id="ARBA00022840"/>
    </source>
</evidence>
<organism evidence="4 5">
    <name type="scientific">Piscinibacter gummiphilus</name>
    <dbReference type="NCBI Taxonomy" id="946333"/>
    <lineage>
        <taxon>Bacteria</taxon>
        <taxon>Pseudomonadati</taxon>
        <taxon>Pseudomonadota</taxon>
        <taxon>Betaproteobacteria</taxon>
        <taxon>Burkholderiales</taxon>
        <taxon>Sphaerotilaceae</taxon>
        <taxon>Piscinibacter</taxon>
    </lineage>
</organism>
<keyword evidence="3 4" id="KW-0067">ATP-binding</keyword>
<dbReference type="GO" id="GO:0005886">
    <property type="term" value="C:plasma membrane"/>
    <property type="evidence" value="ECO:0007669"/>
    <property type="project" value="TreeGrafter"/>
</dbReference>
<keyword evidence="1" id="KW-0813">Transport</keyword>
<evidence type="ECO:0000313" key="4">
    <source>
        <dbReference type="EMBL" id="ARN22552.1"/>
    </source>
</evidence>
<keyword evidence="2" id="KW-0547">Nucleotide-binding</keyword>
<protein>
    <submittedName>
        <fullName evidence="4">ABC transporter ATP-binding protein</fullName>
    </submittedName>
</protein>
<dbReference type="InterPro" id="IPR051120">
    <property type="entry name" value="ABC_AA/LPS_Transport"/>
</dbReference>
<dbReference type="Proteomes" id="UP000193427">
    <property type="component" value="Chromosome"/>
</dbReference>